<feature type="transmembrane region" description="Helical" evidence="1">
    <location>
        <begin position="21"/>
        <end position="38"/>
    </location>
</feature>
<protein>
    <submittedName>
        <fullName evidence="2">Uncharacterized protein</fullName>
    </submittedName>
</protein>
<dbReference type="AlphaFoldDB" id="A0A380U2Q5"/>
<keyword evidence="1" id="KW-0472">Membrane</keyword>
<evidence type="ECO:0000313" key="3">
    <source>
        <dbReference type="Proteomes" id="UP000254649"/>
    </source>
</evidence>
<dbReference type="Proteomes" id="UP000254649">
    <property type="component" value="Unassembled WGS sequence"/>
</dbReference>
<accession>A0A380U2Q5</accession>
<dbReference type="EMBL" id="UFRQ01000003">
    <property type="protein sequence ID" value="SUT95314.1"/>
    <property type="molecule type" value="Genomic_DNA"/>
</dbReference>
<organism evidence="2 3">
    <name type="scientific">[Actinobacillus] rossii</name>
    <dbReference type="NCBI Taxonomy" id="123820"/>
    <lineage>
        <taxon>Bacteria</taxon>
        <taxon>Pseudomonadati</taxon>
        <taxon>Pseudomonadota</taxon>
        <taxon>Gammaproteobacteria</taxon>
        <taxon>Pasteurellales</taxon>
        <taxon>Pasteurellaceae</taxon>
    </lineage>
</organism>
<keyword evidence="3" id="KW-1185">Reference proteome</keyword>
<evidence type="ECO:0000256" key="1">
    <source>
        <dbReference type="SAM" id="Phobius"/>
    </source>
</evidence>
<dbReference type="OrthoDB" id="9961346at2"/>
<sequence>MKTNFGYRLGVLVRRFKDWEHPSMLKSLYIAFCIFIIYKLHLVLYIALGSVLVLIFIILLADLMHNNSSAVQRQKIIKEIQNLQKAQNEYNDEIIGSKNGTGNGC</sequence>
<evidence type="ECO:0000313" key="2">
    <source>
        <dbReference type="EMBL" id="SUT95314.1"/>
    </source>
</evidence>
<keyword evidence="1" id="KW-1133">Transmembrane helix</keyword>
<keyword evidence="1" id="KW-0812">Transmembrane</keyword>
<feature type="transmembrane region" description="Helical" evidence="1">
    <location>
        <begin position="44"/>
        <end position="64"/>
    </location>
</feature>
<proteinExistence type="predicted"/>
<gene>
    <name evidence="2" type="ORF">NCTC10801_02439</name>
</gene>
<reference evidence="2 3" key="1">
    <citation type="submission" date="2018-06" db="EMBL/GenBank/DDBJ databases">
        <authorList>
            <consortium name="Pathogen Informatics"/>
            <person name="Doyle S."/>
        </authorList>
    </citation>
    <scope>NUCLEOTIDE SEQUENCE [LARGE SCALE GENOMIC DNA]</scope>
    <source>
        <strain evidence="2 3">NCTC10801</strain>
    </source>
</reference>
<name>A0A380U2Q5_9PAST</name>